<dbReference type="InterPro" id="IPR007413">
    <property type="entry name" value="YcjX-like"/>
</dbReference>
<evidence type="ECO:0000313" key="1">
    <source>
        <dbReference type="EMBL" id="GAA5185864.1"/>
    </source>
</evidence>
<name>A0ABP9RST7_9GAMM</name>
<gene>
    <name evidence="1" type="ORF">GCM10025772_00110</name>
</gene>
<comment type="caution">
    <text evidence="1">The sequence shown here is derived from an EMBL/GenBank/DDBJ whole genome shotgun (WGS) entry which is preliminary data.</text>
</comment>
<protein>
    <submittedName>
        <fullName evidence="1">YcjX family protein</fullName>
    </submittedName>
</protein>
<proteinExistence type="predicted"/>
<reference evidence="2" key="1">
    <citation type="journal article" date="2019" name="Int. J. Syst. Evol. Microbiol.">
        <title>The Global Catalogue of Microorganisms (GCM) 10K type strain sequencing project: providing services to taxonomists for standard genome sequencing and annotation.</title>
        <authorList>
            <consortium name="The Broad Institute Genomics Platform"/>
            <consortium name="The Broad Institute Genome Sequencing Center for Infectious Disease"/>
            <person name="Wu L."/>
            <person name="Ma J."/>
        </authorList>
    </citation>
    <scope>NUCLEOTIDE SEQUENCE [LARGE SCALE GENOMIC DNA]</scope>
    <source>
        <strain evidence="2">JCM 18720</strain>
    </source>
</reference>
<dbReference type="PANTHER" id="PTHR38605">
    <property type="entry name" value="ATPASE-RELATED"/>
    <property type="match status" value="1"/>
</dbReference>
<dbReference type="PIRSF" id="PIRSF019381">
    <property type="entry name" value="YcjX"/>
    <property type="match status" value="1"/>
</dbReference>
<sequence length="461" mass="51079">MKSQLSRLGRQLEQLAYRSLDQHLRVGITGLSGAGKTAFVTSLVHQLLHADAGQLPMWEVVQQGRLLGAARQPQPDLALLPFDYDAAIGGLCQSEPQWPPSTRGISEIRLALRYVPAKGLKRQLADHLTLYLDLVDYPGEWLLDLPLLGMDFASWSQQQWQILAEAPWAERAQPWLDQIVAHTSEARALDDSSLGVLATEYGELLKTLRRELSATYLQPGRALLPGELAGTPILAFFPLPPEALASPLAQRLASRYQAYVQQVVKPFYRQHFARFDRQIVLLDALGALDQGHAQCLQMAQSVQAIMQSFQYGPGSLLRRLINPRIDKLLFVASKADHITVDQHTNLLALTDSLTGEIGRRARFMGGRVETMVLSAIRASQQGQVDPGSGVVPVIRGRDSAGTPVTRFPGEVPRTLPQPEFWQRQGFAFGALAPPALPDPHAPLPHMRMDHLLEWLLGDKMR</sequence>
<accession>A0ABP9RST7</accession>
<dbReference type="Proteomes" id="UP001501600">
    <property type="component" value="Unassembled WGS sequence"/>
</dbReference>
<evidence type="ECO:0000313" key="2">
    <source>
        <dbReference type="Proteomes" id="UP001501600"/>
    </source>
</evidence>
<dbReference type="Pfam" id="PF04317">
    <property type="entry name" value="DUF463"/>
    <property type="match status" value="1"/>
</dbReference>
<dbReference type="EMBL" id="BAABLF010000001">
    <property type="protein sequence ID" value="GAA5185864.1"/>
    <property type="molecule type" value="Genomic_DNA"/>
</dbReference>
<dbReference type="PANTHER" id="PTHR38605:SF1">
    <property type="entry name" value="ATPASE"/>
    <property type="match status" value="1"/>
</dbReference>
<dbReference type="RefSeq" id="WP_345314985.1">
    <property type="nucleotide sequence ID" value="NZ_BAABLF010000001.1"/>
</dbReference>
<organism evidence="1 2">
    <name type="scientific">Ferrimonas gelatinilytica</name>
    <dbReference type="NCBI Taxonomy" id="1255257"/>
    <lineage>
        <taxon>Bacteria</taxon>
        <taxon>Pseudomonadati</taxon>
        <taxon>Pseudomonadota</taxon>
        <taxon>Gammaproteobacteria</taxon>
        <taxon>Alteromonadales</taxon>
        <taxon>Ferrimonadaceae</taxon>
        <taxon>Ferrimonas</taxon>
    </lineage>
</organism>
<keyword evidence="2" id="KW-1185">Reference proteome</keyword>